<feature type="non-terminal residue" evidence="2">
    <location>
        <position position="1"/>
    </location>
</feature>
<comment type="caution">
    <text evidence="2">The sequence shown here is derived from an EMBL/GenBank/DDBJ whole genome shotgun (WGS) entry which is preliminary data.</text>
</comment>
<feature type="non-terminal residue" evidence="2">
    <location>
        <position position="51"/>
    </location>
</feature>
<dbReference type="AlphaFoldDB" id="A0ABD0LJ69"/>
<dbReference type="EMBL" id="JACVVK020000044">
    <property type="protein sequence ID" value="KAK7499463.1"/>
    <property type="molecule type" value="Genomic_DNA"/>
</dbReference>
<organism evidence="2 3">
    <name type="scientific">Batillaria attramentaria</name>
    <dbReference type="NCBI Taxonomy" id="370345"/>
    <lineage>
        <taxon>Eukaryota</taxon>
        <taxon>Metazoa</taxon>
        <taxon>Spiralia</taxon>
        <taxon>Lophotrochozoa</taxon>
        <taxon>Mollusca</taxon>
        <taxon>Gastropoda</taxon>
        <taxon>Caenogastropoda</taxon>
        <taxon>Sorbeoconcha</taxon>
        <taxon>Cerithioidea</taxon>
        <taxon>Batillariidae</taxon>
        <taxon>Batillaria</taxon>
    </lineage>
</organism>
<evidence type="ECO:0000256" key="1">
    <source>
        <dbReference type="SAM" id="MobiDB-lite"/>
    </source>
</evidence>
<protein>
    <submittedName>
        <fullName evidence="2">Uncharacterized protein</fullName>
    </submittedName>
</protein>
<evidence type="ECO:0000313" key="3">
    <source>
        <dbReference type="Proteomes" id="UP001519460"/>
    </source>
</evidence>
<evidence type="ECO:0000313" key="2">
    <source>
        <dbReference type="EMBL" id="KAK7499463.1"/>
    </source>
</evidence>
<feature type="region of interest" description="Disordered" evidence="1">
    <location>
        <begin position="28"/>
        <end position="51"/>
    </location>
</feature>
<gene>
    <name evidence="2" type="ORF">BaRGS_00009438</name>
</gene>
<proteinExistence type="predicted"/>
<sequence>SSTRAAKLENDGHCGQLGNVRRQLPCSQAGNKAAEQSDGFKGLDGVSTPLT</sequence>
<dbReference type="Proteomes" id="UP001519460">
    <property type="component" value="Unassembled WGS sequence"/>
</dbReference>
<name>A0ABD0LJ69_9CAEN</name>
<accession>A0ABD0LJ69</accession>
<reference evidence="2 3" key="1">
    <citation type="journal article" date="2023" name="Sci. Data">
        <title>Genome assembly of the Korean intertidal mud-creeper Batillaria attramentaria.</title>
        <authorList>
            <person name="Patra A.K."/>
            <person name="Ho P.T."/>
            <person name="Jun S."/>
            <person name="Lee S.J."/>
            <person name="Kim Y."/>
            <person name="Won Y.J."/>
        </authorList>
    </citation>
    <scope>NUCLEOTIDE SEQUENCE [LARGE SCALE GENOMIC DNA]</scope>
    <source>
        <strain evidence="2">Wonlab-2016</strain>
    </source>
</reference>
<keyword evidence="3" id="KW-1185">Reference proteome</keyword>